<evidence type="ECO:0000313" key="1">
    <source>
        <dbReference type="EMBL" id="KNC79893.1"/>
    </source>
</evidence>
<sequence length="204" mass="22111">MLIMSCVMIDEKNKLANASSDCLALISKRGDKTTSTTLVVCRSAENKVQLATHLHLAIDNWSKKNLQYSNDDILSLADMLSSAGENENRPLAMPDVNEYVMAIVNQDWSPGPGLTLPRAIDVNRGDTVHLYGGIPKDKTAFVGVKVFAHTLREGTVPAYILDLYDTGAKKGTMNVKHAPAIDLFSTTKSSRTSKKSLLSAMGDA</sequence>
<organism evidence="1 2">
    <name type="scientific">Sphaeroforma arctica JP610</name>
    <dbReference type="NCBI Taxonomy" id="667725"/>
    <lineage>
        <taxon>Eukaryota</taxon>
        <taxon>Ichthyosporea</taxon>
        <taxon>Ichthyophonida</taxon>
        <taxon>Sphaeroforma</taxon>
    </lineage>
</organism>
<name>A0A0L0FVB9_9EUKA</name>
<evidence type="ECO:0000313" key="2">
    <source>
        <dbReference type="Proteomes" id="UP000054560"/>
    </source>
</evidence>
<reference evidence="1 2" key="1">
    <citation type="submission" date="2011-02" db="EMBL/GenBank/DDBJ databases">
        <title>The Genome Sequence of Sphaeroforma arctica JP610.</title>
        <authorList>
            <consortium name="The Broad Institute Genome Sequencing Platform"/>
            <person name="Russ C."/>
            <person name="Cuomo C."/>
            <person name="Young S.K."/>
            <person name="Zeng Q."/>
            <person name="Gargeya S."/>
            <person name="Alvarado L."/>
            <person name="Berlin A."/>
            <person name="Chapman S.B."/>
            <person name="Chen Z."/>
            <person name="Freedman E."/>
            <person name="Gellesch M."/>
            <person name="Goldberg J."/>
            <person name="Griggs A."/>
            <person name="Gujja S."/>
            <person name="Heilman E."/>
            <person name="Heiman D."/>
            <person name="Howarth C."/>
            <person name="Mehta T."/>
            <person name="Neiman D."/>
            <person name="Pearson M."/>
            <person name="Roberts A."/>
            <person name="Saif S."/>
            <person name="Shea T."/>
            <person name="Shenoy N."/>
            <person name="Sisk P."/>
            <person name="Stolte C."/>
            <person name="Sykes S."/>
            <person name="White J."/>
            <person name="Yandava C."/>
            <person name="Burger G."/>
            <person name="Gray M.W."/>
            <person name="Holland P.W.H."/>
            <person name="King N."/>
            <person name="Lang F.B.F."/>
            <person name="Roger A.J."/>
            <person name="Ruiz-Trillo I."/>
            <person name="Haas B."/>
            <person name="Nusbaum C."/>
            <person name="Birren B."/>
        </authorList>
    </citation>
    <scope>NUCLEOTIDE SEQUENCE [LARGE SCALE GENOMIC DNA]</scope>
    <source>
        <strain evidence="1 2">JP610</strain>
    </source>
</reference>
<dbReference type="AlphaFoldDB" id="A0A0L0FVB9"/>
<proteinExistence type="predicted"/>
<dbReference type="EMBL" id="KQ242228">
    <property type="protein sequence ID" value="KNC79893.1"/>
    <property type="molecule type" value="Genomic_DNA"/>
</dbReference>
<dbReference type="RefSeq" id="XP_014153795.1">
    <property type="nucleotide sequence ID" value="XM_014298320.1"/>
</dbReference>
<dbReference type="GeneID" id="25908236"/>
<keyword evidence="2" id="KW-1185">Reference proteome</keyword>
<gene>
    <name evidence="1" type="ORF">SARC_07732</name>
</gene>
<accession>A0A0L0FVB9</accession>
<protein>
    <submittedName>
        <fullName evidence="1">Uncharacterized protein</fullName>
    </submittedName>
</protein>
<dbReference type="Proteomes" id="UP000054560">
    <property type="component" value="Unassembled WGS sequence"/>
</dbReference>